<dbReference type="SMART" id="SM00470">
    <property type="entry name" value="ParB"/>
    <property type="match status" value="1"/>
</dbReference>
<dbReference type="PANTHER" id="PTHR33375:SF1">
    <property type="entry name" value="CHROMOSOME-PARTITIONING PROTEIN PARB-RELATED"/>
    <property type="match status" value="1"/>
</dbReference>
<evidence type="ECO:0000313" key="3">
    <source>
        <dbReference type="EMBL" id="MCE8005322.1"/>
    </source>
</evidence>
<comment type="caution">
    <text evidence="3">The sequence shown here is derived from an EMBL/GenBank/DDBJ whole genome shotgun (WGS) entry which is preliminary data.</text>
</comment>
<dbReference type="NCBIfam" id="TIGR03764">
    <property type="entry name" value="ICE_PFGI_1_parB"/>
    <property type="match status" value="1"/>
</dbReference>
<dbReference type="InterPro" id="IPR003115">
    <property type="entry name" value="ParB_N"/>
</dbReference>
<gene>
    <name evidence="3" type="ORF">HOP53_21030</name>
</gene>
<protein>
    <submittedName>
        <fullName evidence="3">ParB N-terminal domain-containing protein</fullName>
    </submittedName>
</protein>
<evidence type="ECO:0000259" key="2">
    <source>
        <dbReference type="SMART" id="SM00470"/>
    </source>
</evidence>
<dbReference type="InterPro" id="IPR036086">
    <property type="entry name" value="ParB/Sulfiredoxin_sf"/>
</dbReference>
<sequence length="649" mass="73311">MSKKHPSQDELLVKLQMPGPTLNTQPVNSLGAPMVELGIQVTLDKLRAYDRNPRKLRNPKYDEIKESIRAVGLKNPPVITQRPGDDKYMISDGGNTRLQILQELYEETGDKRFYEFYCIYRPWISEAAALAGHLSENETRGDLTWIEKSLGVQALKEQLEAEAGETLPQRELARRAKVLGFALDQSHISRMLHTVEHIWPTLPMTLESGMGQPQIKQLIAYREASLLIWQRCDAKPEDDFGPAWHETLAYFDHEGQTVLPWSLVEDRLLGMLSDETGAHLSPIEHALQTILEYRKRRWSLEEHAEQVWGPLDAEMERLRNPDAPPLDYQPASLTKNSQGGKASSLSNGAGDPLSLVQGKTGEPAYAKEAPGLLPTSRESMETNAGSNRQDSKQEALRREQAVLWRELERLQEESALLQRAPIASTSHTESDSDLDLDGLMPPASDENLEEQWTEEARQQRLDALTVTPHREADSHRRMREMMAREHGGEPIDFENNALRSIPLMAGGPMHPVTDIWAIEAHFQGTRELRLEISLFAQYLGRWAGINMPGDQYKPIIPTHEAGEGLGYTLEPLNEEQAQNRRAQWVWQFLAGLIGEPLHPMYPTDVGLIGELLGTVSDDEGMPDEILVRVFRMVRLMRVLKEQLREGSAS</sequence>
<feature type="region of interest" description="Disordered" evidence="1">
    <location>
        <begin position="318"/>
        <end position="394"/>
    </location>
</feature>
<name>A0ABS9A932_9GAMM</name>
<dbReference type="EMBL" id="JABFTX010000006">
    <property type="protein sequence ID" value="MCE8005322.1"/>
    <property type="molecule type" value="Genomic_DNA"/>
</dbReference>
<feature type="compositionally biased region" description="Polar residues" evidence="1">
    <location>
        <begin position="331"/>
        <end position="347"/>
    </location>
</feature>
<evidence type="ECO:0000256" key="1">
    <source>
        <dbReference type="SAM" id="MobiDB-lite"/>
    </source>
</evidence>
<organism evidence="3 4">
    <name type="scientific">Billgrantia ethanolica</name>
    <dbReference type="NCBI Taxonomy" id="2733486"/>
    <lineage>
        <taxon>Bacteria</taxon>
        <taxon>Pseudomonadati</taxon>
        <taxon>Pseudomonadota</taxon>
        <taxon>Gammaproteobacteria</taxon>
        <taxon>Oceanospirillales</taxon>
        <taxon>Halomonadaceae</taxon>
        <taxon>Billgrantia</taxon>
    </lineage>
</organism>
<dbReference type="InterPro" id="IPR022304">
    <property type="entry name" value="ICE_PFGI_1_ParB"/>
</dbReference>
<dbReference type="RefSeq" id="WP_234271823.1">
    <property type="nucleotide sequence ID" value="NZ_JABFTX010000006.1"/>
</dbReference>
<dbReference type="Proteomes" id="UP001320168">
    <property type="component" value="Unassembled WGS sequence"/>
</dbReference>
<dbReference type="InterPro" id="IPR050336">
    <property type="entry name" value="Chromosome_partition/occlusion"/>
</dbReference>
<evidence type="ECO:0000313" key="4">
    <source>
        <dbReference type="Proteomes" id="UP001320168"/>
    </source>
</evidence>
<accession>A0ABS9A932</accession>
<feature type="domain" description="ParB-like N-terminal" evidence="2">
    <location>
        <begin position="39"/>
        <end position="138"/>
    </location>
</feature>
<keyword evidence="4" id="KW-1185">Reference proteome</keyword>
<reference evidence="3 4" key="1">
    <citation type="journal article" date="2021" name="Front. Microbiol.">
        <title>Aerobic Denitrification and Heterotrophic Sulfur Oxidation in the Genus Halomonas Revealed by Six Novel Species Characterizations and Genome-Based Analysis.</title>
        <authorList>
            <person name="Wang L."/>
            <person name="Shao Z."/>
        </authorList>
    </citation>
    <scope>NUCLEOTIDE SEQUENCE [LARGE SCALE GENOMIC DNA]</scope>
    <source>
        <strain evidence="3 4">MCCC 1A11081</strain>
    </source>
</reference>
<dbReference type="SUPFAM" id="SSF110849">
    <property type="entry name" value="ParB/Sulfiredoxin"/>
    <property type="match status" value="1"/>
</dbReference>
<dbReference type="Gene3D" id="3.90.1530.10">
    <property type="entry name" value="Conserved hypothetical protein from pyrococcus furiosus pfu- 392566-001, ParB domain"/>
    <property type="match status" value="1"/>
</dbReference>
<dbReference type="PANTHER" id="PTHR33375">
    <property type="entry name" value="CHROMOSOME-PARTITIONING PROTEIN PARB-RELATED"/>
    <property type="match status" value="1"/>
</dbReference>
<proteinExistence type="predicted"/>